<evidence type="ECO:0000256" key="1">
    <source>
        <dbReference type="SAM" id="MobiDB-lite"/>
    </source>
</evidence>
<comment type="caution">
    <text evidence="2">The sequence shown here is derived from an EMBL/GenBank/DDBJ whole genome shotgun (WGS) entry which is preliminary data.</text>
</comment>
<evidence type="ECO:0000313" key="3">
    <source>
        <dbReference type="Proteomes" id="UP000629619"/>
    </source>
</evidence>
<reference evidence="2" key="1">
    <citation type="submission" date="2021-01" db="EMBL/GenBank/DDBJ databases">
        <title>Whole genome shotgun sequence of Actinoplanes siamensis NBRC 109076.</title>
        <authorList>
            <person name="Komaki H."/>
            <person name="Tamura T."/>
        </authorList>
    </citation>
    <scope>NUCLEOTIDE SEQUENCE</scope>
    <source>
        <strain evidence="2">NBRC 109076</strain>
    </source>
</reference>
<keyword evidence="3" id="KW-1185">Reference proteome</keyword>
<feature type="region of interest" description="Disordered" evidence="1">
    <location>
        <begin position="1"/>
        <end position="28"/>
    </location>
</feature>
<organism evidence="2 3">
    <name type="scientific">Actinoplanes siamensis</name>
    <dbReference type="NCBI Taxonomy" id="1223317"/>
    <lineage>
        <taxon>Bacteria</taxon>
        <taxon>Bacillati</taxon>
        <taxon>Actinomycetota</taxon>
        <taxon>Actinomycetes</taxon>
        <taxon>Micromonosporales</taxon>
        <taxon>Micromonosporaceae</taxon>
        <taxon>Actinoplanes</taxon>
    </lineage>
</organism>
<proteinExistence type="predicted"/>
<dbReference type="Proteomes" id="UP000629619">
    <property type="component" value="Unassembled WGS sequence"/>
</dbReference>
<dbReference type="EMBL" id="BOMW01000069">
    <property type="protein sequence ID" value="GIF08858.1"/>
    <property type="molecule type" value="Genomic_DNA"/>
</dbReference>
<dbReference type="RefSeq" id="WP_203684203.1">
    <property type="nucleotide sequence ID" value="NZ_BOMW01000069.1"/>
</dbReference>
<sequence>MPDPIGPREQPDRLKKGVGRHRRTTRRARVTTEGAGIVLRSADLCLRAADLASKHENPISERMHHLIGLVGRVGGAVVDWVIG</sequence>
<dbReference type="AlphaFoldDB" id="A0A919TP63"/>
<feature type="compositionally biased region" description="Basic residues" evidence="1">
    <location>
        <begin position="16"/>
        <end position="28"/>
    </location>
</feature>
<gene>
    <name evidence="2" type="ORF">Asi03nite_63960</name>
</gene>
<accession>A0A919TP63</accession>
<evidence type="ECO:0000313" key="2">
    <source>
        <dbReference type="EMBL" id="GIF08858.1"/>
    </source>
</evidence>
<name>A0A919TP63_9ACTN</name>
<protein>
    <submittedName>
        <fullName evidence="2">Uncharacterized protein</fullName>
    </submittedName>
</protein>